<accession>A0ABR0RJH9</accession>
<evidence type="ECO:0000313" key="1">
    <source>
        <dbReference type="EMBL" id="KAK5940771.1"/>
    </source>
</evidence>
<comment type="caution">
    <text evidence="1">The sequence shown here is derived from an EMBL/GenBank/DDBJ whole genome shotgun (WGS) entry which is preliminary data.</text>
</comment>
<dbReference type="EMBL" id="JAVHJV010000008">
    <property type="protein sequence ID" value="KAK5940771.1"/>
    <property type="molecule type" value="Genomic_DNA"/>
</dbReference>
<sequence>MSRGFTLRMSFQPIGIPMFLRHAITCINIKDFDSRRVKMLKTGFPNLKRVMTGDIGLLHKNHARGGTIGLEFRRLLKSKTLLPILQGKHDQDIGDKLQEAWDSALSVWDDPECLNGLIIMTQIYIRFLDHWLLQGCPCILTGDILCFYMELRGSQCHLTRKTIQRPRRDGTGQIEATDRWEQCSHAHSSG</sequence>
<name>A0ABR0RJH9_9EURO</name>
<dbReference type="Proteomes" id="UP001334248">
    <property type="component" value="Unassembled WGS sequence"/>
</dbReference>
<evidence type="ECO:0000313" key="2">
    <source>
        <dbReference type="Proteomes" id="UP001334248"/>
    </source>
</evidence>
<reference evidence="1 2" key="1">
    <citation type="journal article" date="2023" name="Res Sq">
        <title>Genomic and morphological characterization of Knufia obscura isolated from the Mars 2020 spacecraft assembly facility.</title>
        <authorList>
            <person name="Chander A.M."/>
            <person name="Teixeira M.M."/>
            <person name="Singh N.K."/>
            <person name="Williams M.P."/>
            <person name="Parker C.W."/>
            <person name="Leo P."/>
            <person name="Stajich J.E."/>
            <person name="Torok T."/>
            <person name="Tighe S."/>
            <person name="Mason C.E."/>
            <person name="Venkateswaran K."/>
        </authorList>
    </citation>
    <scope>NUCLEOTIDE SEQUENCE [LARGE SCALE GENOMIC DNA]</scope>
    <source>
        <strain evidence="1 2">CCFEE 5817</strain>
    </source>
</reference>
<proteinExistence type="predicted"/>
<protein>
    <submittedName>
        <fullName evidence="1">Uncharacterized protein</fullName>
    </submittedName>
</protein>
<dbReference type="GeneID" id="90000637"/>
<gene>
    <name evidence="1" type="ORF">PMZ80_007188</name>
</gene>
<keyword evidence="2" id="KW-1185">Reference proteome</keyword>
<dbReference type="RefSeq" id="XP_064728861.1">
    <property type="nucleotide sequence ID" value="XM_064875596.1"/>
</dbReference>
<organism evidence="1 2">
    <name type="scientific">Knufia obscura</name>
    <dbReference type="NCBI Taxonomy" id="1635080"/>
    <lineage>
        <taxon>Eukaryota</taxon>
        <taxon>Fungi</taxon>
        <taxon>Dikarya</taxon>
        <taxon>Ascomycota</taxon>
        <taxon>Pezizomycotina</taxon>
        <taxon>Eurotiomycetes</taxon>
        <taxon>Chaetothyriomycetidae</taxon>
        <taxon>Chaetothyriales</taxon>
        <taxon>Trichomeriaceae</taxon>
        <taxon>Knufia</taxon>
    </lineage>
</organism>